<dbReference type="RefSeq" id="WP_338205215.1">
    <property type="nucleotide sequence ID" value="NZ_JAEKNR010000234.1"/>
</dbReference>
<evidence type="ECO:0000313" key="10">
    <source>
        <dbReference type="Proteomes" id="UP000612893"/>
    </source>
</evidence>
<reference evidence="9" key="1">
    <citation type="submission" date="2020-10" db="EMBL/GenBank/DDBJ databases">
        <title>Ca. Dormibacterota MAGs.</title>
        <authorList>
            <person name="Montgomery K."/>
        </authorList>
    </citation>
    <scope>NUCLEOTIDE SEQUENCE [LARGE SCALE GENOMIC DNA]</scope>
    <source>
        <strain evidence="9">SC8812_S17_10</strain>
    </source>
</reference>
<dbReference type="CDD" id="cd01639">
    <property type="entry name" value="IMPase"/>
    <property type="match status" value="1"/>
</dbReference>
<dbReference type="EC" id="3.1.3.25" evidence="8"/>
<dbReference type="InterPro" id="IPR033942">
    <property type="entry name" value="IMPase"/>
</dbReference>
<dbReference type="PRINTS" id="PR00377">
    <property type="entry name" value="IMPHPHTASES"/>
</dbReference>
<dbReference type="PANTHER" id="PTHR20854:SF4">
    <property type="entry name" value="INOSITOL-1-MONOPHOSPHATASE-RELATED"/>
    <property type="match status" value="1"/>
</dbReference>
<comment type="caution">
    <text evidence="9">The sequence shown here is derived from an EMBL/GenBank/DDBJ whole genome shotgun (WGS) entry which is preliminary data.</text>
</comment>
<keyword evidence="4 7" id="KW-0479">Metal-binding</keyword>
<name>A0A934KDN9_9BACT</name>
<dbReference type="Gene3D" id="3.40.190.80">
    <property type="match status" value="1"/>
</dbReference>
<feature type="binding site" evidence="7">
    <location>
        <position position="64"/>
    </location>
    <ligand>
        <name>Mg(2+)</name>
        <dbReference type="ChEBI" id="CHEBI:18420"/>
        <label>1</label>
        <note>catalytic</note>
    </ligand>
</feature>
<comment type="catalytic activity">
    <reaction evidence="1 8">
        <text>a myo-inositol phosphate + H2O = myo-inositol + phosphate</text>
        <dbReference type="Rhea" id="RHEA:24056"/>
        <dbReference type="ChEBI" id="CHEBI:15377"/>
        <dbReference type="ChEBI" id="CHEBI:17268"/>
        <dbReference type="ChEBI" id="CHEBI:43474"/>
        <dbReference type="ChEBI" id="CHEBI:84139"/>
        <dbReference type="EC" id="3.1.3.25"/>
    </reaction>
</comment>
<dbReference type="PROSITE" id="PS00629">
    <property type="entry name" value="IMP_1"/>
    <property type="match status" value="1"/>
</dbReference>
<keyword evidence="6 7" id="KW-0460">Magnesium</keyword>
<feature type="binding site" evidence="7">
    <location>
        <position position="65"/>
    </location>
    <ligand>
        <name>Mg(2+)</name>
        <dbReference type="ChEBI" id="CHEBI:18420"/>
        <label>1</label>
        <note>catalytic</note>
    </ligand>
</feature>
<evidence type="ECO:0000256" key="8">
    <source>
        <dbReference type="RuleBase" id="RU364068"/>
    </source>
</evidence>
<dbReference type="AlphaFoldDB" id="A0A934KDN9"/>
<dbReference type="InterPro" id="IPR020583">
    <property type="entry name" value="Inositol_monoP_metal-BS"/>
</dbReference>
<evidence type="ECO:0000256" key="7">
    <source>
        <dbReference type="PIRSR" id="PIRSR600760-2"/>
    </source>
</evidence>
<dbReference type="InterPro" id="IPR022337">
    <property type="entry name" value="Inositol_monophosphatase_SuhB"/>
</dbReference>
<feature type="binding site" evidence="7">
    <location>
        <position position="62"/>
    </location>
    <ligand>
        <name>Mg(2+)</name>
        <dbReference type="ChEBI" id="CHEBI:18420"/>
        <label>1</label>
        <note>catalytic</note>
    </ligand>
</feature>
<evidence type="ECO:0000256" key="1">
    <source>
        <dbReference type="ARBA" id="ARBA00001033"/>
    </source>
</evidence>
<dbReference type="PROSITE" id="PS00630">
    <property type="entry name" value="IMP_2"/>
    <property type="match status" value="1"/>
</dbReference>
<dbReference type="EMBL" id="JAEKNR010000234">
    <property type="protein sequence ID" value="MBJ7601123.1"/>
    <property type="molecule type" value="Genomic_DNA"/>
</dbReference>
<dbReference type="PANTHER" id="PTHR20854">
    <property type="entry name" value="INOSITOL MONOPHOSPHATASE"/>
    <property type="match status" value="1"/>
</dbReference>
<keyword evidence="5 8" id="KW-0378">Hydrolase</keyword>
<evidence type="ECO:0000256" key="5">
    <source>
        <dbReference type="ARBA" id="ARBA00022801"/>
    </source>
</evidence>
<dbReference type="InterPro" id="IPR000760">
    <property type="entry name" value="Inositol_monophosphatase-like"/>
</dbReference>
<evidence type="ECO:0000313" key="9">
    <source>
        <dbReference type="EMBL" id="MBJ7601123.1"/>
    </source>
</evidence>
<evidence type="ECO:0000256" key="2">
    <source>
        <dbReference type="ARBA" id="ARBA00001946"/>
    </source>
</evidence>
<comment type="cofactor">
    <cofactor evidence="2 7 8">
        <name>Mg(2+)</name>
        <dbReference type="ChEBI" id="CHEBI:18420"/>
    </cofactor>
</comment>
<accession>A0A934KDN9</accession>
<dbReference type="Proteomes" id="UP000612893">
    <property type="component" value="Unassembled WGS sequence"/>
</dbReference>
<protein>
    <recommendedName>
        <fullName evidence="8">Inositol-1-monophosphatase</fullName>
        <ecNumber evidence="8">3.1.3.25</ecNumber>
    </recommendedName>
</protein>
<feature type="binding site" evidence="7">
    <location>
        <position position="190"/>
    </location>
    <ligand>
        <name>Mg(2+)</name>
        <dbReference type="ChEBI" id="CHEBI:18420"/>
        <label>1</label>
        <note>catalytic</note>
    </ligand>
</feature>
<dbReference type="GO" id="GO:0052834">
    <property type="term" value="F:inositol monophosphate phosphatase activity"/>
    <property type="evidence" value="ECO:0007669"/>
    <property type="project" value="UniProtKB-EC"/>
</dbReference>
<dbReference type="GO" id="GO:0046872">
    <property type="term" value="F:metal ion binding"/>
    <property type="evidence" value="ECO:0007669"/>
    <property type="project" value="UniProtKB-KW"/>
</dbReference>
<dbReference type="InterPro" id="IPR020550">
    <property type="entry name" value="Inositol_monophosphatase_CS"/>
</dbReference>
<dbReference type="PRINTS" id="PR01959">
    <property type="entry name" value="SBIMPHPHTASE"/>
</dbReference>
<evidence type="ECO:0000256" key="6">
    <source>
        <dbReference type="ARBA" id="ARBA00022842"/>
    </source>
</evidence>
<proteinExistence type="inferred from homology"/>
<dbReference type="SUPFAM" id="SSF56655">
    <property type="entry name" value="Carbohydrate phosphatase"/>
    <property type="match status" value="1"/>
</dbReference>
<dbReference type="Gene3D" id="3.30.540.10">
    <property type="entry name" value="Fructose-1,6-Bisphosphatase, subunit A, domain 1"/>
    <property type="match status" value="1"/>
</dbReference>
<keyword evidence="10" id="KW-1185">Reference proteome</keyword>
<comment type="similarity">
    <text evidence="3 8">Belongs to the inositol monophosphatase superfamily.</text>
</comment>
<sequence length="241" mass="25036">MLLAGELVRRPGQAKSAGNYVTETDLNSEAAVVEVLARESPGVPILAEEAGGSLAGTMWVVDPLDGTTNFMRGLPVVGVSVALLRDGQPEVGVVIGPWLGLEFAAERGQGATLNGEQLPCLAGGDVPVAVVATGFPFKAKHRLDRYLPLFEGALERFEDLRRLGAASLDLAWTASGNLDGFFELSLGAWDVAAGAALVRETGGVVSDWSGGQGWLQSGDILAGPPAIHEVLVELAGRARQG</sequence>
<gene>
    <name evidence="9" type="ORF">JF922_24000</name>
</gene>
<evidence type="ECO:0000256" key="3">
    <source>
        <dbReference type="ARBA" id="ARBA00009759"/>
    </source>
</evidence>
<dbReference type="Pfam" id="PF00459">
    <property type="entry name" value="Inositol_P"/>
    <property type="match status" value="1"/>
</dbReference>
<evidence type="ECO:0000256" key="4">
    <source>
        <dbReference type="ARBA" id="ARBA00022723"/>
    </source>
</evidence>
<feature type="binding site" evidence="7">
    <location>
        <position position="48"/>
    </location>
    <ligand>
        <name>Mg(2+)</name>
        <dbReference type="ChEBI" id="CHEBI:18420"/>
        <label>1</label>
        <note>catalytic</note>
    </ligand>
</feature>
<organism evidence="9 10">
    <name type="scientific">Candidatus Nephthysia bennettiae</name>
    <dbReference type="NCBI Taxonomy" id="3127016"/>
    <lineage>
        <taxon>Bacteria</taxon>
        <taxon>Bacillati</taxon>
        <taxon>Candidatus Dormiibacterota</taxon>
        <taxon>Candidatus Dormibacteria</taxon>
        <taxon>Candidatus Dormibacterales</taxon>
        <taxon>Candidatus Dormibacteraceae</taxon>
        <taxon>Candidatus Nephthysia</taxon>
    </lineage>
</organism>